<dbReference type="EMBL" id="SRYG01000001">
    <property type="protein sequence ID" value="TGY67302.1"/>
    <property type="molecule type" value="Genomic_DNA"/>
</dbReference>
<evidence type="ECO:0000313" key="1">
    <source>
        <dbReference type="EMBL" id="TGY67302.1"/>
    </source>
</evidence>
<name>A0AC61RA72_9FIRM</name>
<dbReference type="Proteomes" id="UP000308836">
    <property type="component" value="Unassembled WGS sequence"/>
</dbReference>
<evidence type="ECO:0000313" key="2">
    <source>
        <dbReference type="Proteomes" id="UP000308836"/>
    </source>
</evidence>
<comment type="caution">
    <text evidence="1">The sequence shown here is derived from an EMBL/GenBank/DDBJ whole genome shotgun (WGS) entry which is preliminary data.</text>
</comment>
<keyword evidence="2" id="KW-1185">Reference proteome</keyword>
<organism evidence="1 2">
    <name type="scientific">Dubosiella muris</name>
    <dbReference type="NCBI Taxonomy" id="3038133"/>
    <lineage>
        <taxon>Bacteria</taxon>
        <taxon>Bacillati</taxon>
        <taxon>Bacillota</taxon>
        <taxon>Erysipelotrichia</taxon>
        <taxon>Erysipelotrichales</taxon>
        <taxon>Erysipelotrichaceae</taxon>
        <taxon>Dubosiella</taxon>
    </lineage>
</organism>
<protein>
    <submittedName>
        <fullName evidence="1">Nitroreductase</fullName>
    </submittedName>
</protein>
<sequence>MDIMKQMEDRHSVRKYQDLPISKPVLERLQEEIAACNKESGLDIQLVLDEPKAFDPKYGHFEGVENYIALIGRKGEDLDEKCGYYGEKIVLFAQSLGLNTCWVGVTYKQIEGTLQIGKDERLVAMITIGYGVNHGQPHELKEVSKFSNENPNSPEWFKRGLQGVRLAPSAYNEQKWHFFYDEENGEGKVDARPGVGEFAKVDLGIAKYQFEQASGKDSSIWIK</sequence>
<accession>A0AC61RA72</accession>
<reference evidence="1" key="1">
    <citation type="submission" date="2019-04" db="EMBL/GenBank/DDBJ databases">
        <title>Microbes associate with the intestines of laboratory mice.</title>
        <authorList>
            <person name="Navarre W."/>
            <person name="Wong E."/>
            <person name="Huang K."/>
            <person name="Tropini C."/>
            <person name="Ng K."/>
            <person name="Yu B."/>
        </authorList>
    </citation>
    <scope>NUCLEOTIDE SEQUENCE</scope>
    <source>
        <strain evidence="1">NM09_H32</strain>
    </source>
</reference>
<gene>
    <name evidence="1" type="ORF">E5336_00565</name>
</gene>
<proteinExistence type="predicted"/>